<dbReference type="InterPro" id="IPR050250">
    <property type="entry name" value="Macrolide_Exporter_MacB"/>
</dbReference>
<organism evidence="9 10">
    <name type="scientific">Tannerella sp. oral taxon BU063 isolate Cell 5</name>
    <dbReference type="NCBI Taxonomy" id="1410950"/>
    <lineage>
        <taxon>Bacteria</taxon>
        <taxon>Pseudomonadati</taxon>
        <taxon>Bacteroidota</taxon>
        <taxon>Bacteroidia</taxon>
        <taxon>Bacteroidales</taxon>
        <taxon>Tannerellaceae</taxon>
        <taxon>Tannerella</taxon>
    </lineage>
</organism>
<feature type="transmembrane region" description="Helical" evidence="6">
    <location>
        <begin position="20"/>
        <end position="40"/>
    </location>
</feature>
<dbReference type="PATRIC" id="fig|1410950.3.peg.2491"/>
<dbReference type="PANTHER" id="PTHR30572">
    <property type="entry name" value="MEMBRANE COMPONENT OF TRANSPORTER-RELATED"/>
    <property type="match status" value="1"/>
</dbReference>
<comment type="caution">
    <text evidence="9">The sequence shown here is derived from an EMBL/GenBank/DDBJ whole genome shotgun (WGS) entry which is preliminary data.</text>
</comment>
<feature type="transmembrane region" description="Helical" evidence="6">
    <location>
        <begin position="754"/>
        <end position="776"/>
    </location>
</feature>
<feature type="transmembrane region" description="Helical" evidence="6">
    <location>
        <begin position="425"/>
        <end position="447"/>
    </location>
</feature>
<keyword evidence="4 6" id="KW-1133">Transmembrane helix</keyword>
<keyword evidence="5 6" id="KW-0472">Membrane</keyword>
<dbReference type="AlphaFoldDB" id="W2C7L5"/>
<dbReference type="Pfam" id="PF12704">
    <property type="entry name" value="MacB_PCD"/>
    <property type="match status" value="1"/>
</dbReference>
<feature type="domain" description="MacB-like periplasmic core" evidence="8">
    <location>
        <begin position="19"/>
        <end position="243"/>
    </location>
</feature>
<sequence>MKTISRNLLSIVRRFRVATVLNVFGLSFAFAAFMTILMQVDYERNFDRCHPEAEHIFRVDLSQPGEFSTVLPRAFVEAVIASSPHIEAGTLINPFVGEVYFTVVGNDGTRHGFRETVQTCHPTLVRTFNFPITEGDTDCLRSPDKVLIPESMARRLFGSVSAVGRPLRAEESIWSKSRDDDSTQLELTVGAVYRDFPGNTQLRNVIYTAIDGAFLKENYDASNFICYVRLDNAASAVDVEENFNRHFNFSQIGHPGEQMKLTPLTSIYFMNESGDGRLFRSGNADVVYLLMGIALLILVIAAVNYTNFSTAMTPLRMKSINTQKVLGSTNSALRLSLLIEACAICLTAFLLAVILVWGMHQSRLLAFVEADTSPLHHLVLLLVTAIVSLLVGLAAGVYPAYYMTSFPPAMVLKGSFGLSPRGRRLRLMLVSLQFVISMTLIIGAGFVQLQNRFLRTHTIGFDRNQIAVVELNGSIAGHHAREYIDGLKSYAGIEDVAFASEKIGAKDVYMTESSDYNGRNFSYNLIYVSWNFLRTMGIHIVDGRDFTEADARSDRPAFIFNDHARRSLQMSVGPFKYWRDNSGDLVGFTGDLHIASLRQESTNICLAASPLGSRLFVSYIRLKSGTDVRAATAHIRKTVAAIDPSFPIDITFYDTIYNELYHRETTLRTLITFFGLLAVLLSLVGVFGLVVFDSEYRRKEIGLRKVFGSSTGQILVLFNRTYLRIVAICFVVASPVAYYGVTKWLEHFAYRTPIRWWVFAIAFVAVSAITFITVTFQNWRSANANPVNSLKNE</sequence>
<proteinExistence type="predicted"/>
<keyword evidence="9" id="KW-0132">Cell division</keyword>
<evidence type="ECO:0000256" key="6">
    <source>
        <dbReference type="SAM" id="Phobius"/>
    </source>
</evidence>
<evidence type="ECO:0000259" key="8">
    <source>
        <dbReference type="Pfam" id="PF12704"/>
    </source>
</evidence>
<dbReference type="InterPro" id="IPR003838">
    <property type="entry name" value="ABC3_permease_C"/>
</dbReference>
<comment type="subcellular location">
    <subcellularLocation>
        <location evidence="1">Cell membrane</location>
        <topology evidence="1">Multi-pass membrane protein</topology>
    </subcellularLocation>
</comment>
<name>W2C7L5_9BACT</name>
<feature type="transmembrane region" description="Helical" evidence="6">
    <location>
        <begin position="337"/>
        <end position="358"/>
    </location>
</feature>
<dbReference type="GO" id="GO:0051301">
    <property type="term" value="P:cell division"/>
    <property type="evidence" value="ECO:0007669"/>
    <property type="project" value="UniProtKB-KW"/>
</dbReference>
<evidence type="ECO:0000313" key="9">
    <source>
        <dbReference type="EMBL" id="ETK03199.1"/>
    </source>
</evidence>
<keyword evidence="3 6" id="KW-0812">Transmembrane</keyword>
<gene>
    <name evidence="9" type="ORF">T229_15625</name>
</gene>
<feature type="transmembrane region" description="Helical" evidence="6">
    <location>
        <begin position="722"/>
        <end position="742"/>
    </location>
</feature>
<feature type="transmembrane region" description="Helical" evidence="6">
    <location>
        <begin position="378"/>
        <end position="404"/>
    </location>
</feature>
<evidence type="ECO:0000256" key="1">
    <source>
        <dbReference type="ARBA" id="ARBA00004651"/>
    </source>
</evidence>
<dbReference type="GO" id="GO:0005886">
    <property type="term" value="C:plasma membrane"/>
    <property type="evidence" value="ECO:0007669"/>
    <property type="project" value="UniProtKB-SubCell"/>
</dbReference>
<feature type="transmembrane region" description="Helical" evidence="6">
    <location>
        <begin position="670"/>
        <end position="692"/>
    </location>
</feature>
<keyword evidence="2" id="KW-1003">Cell membrane</keyword>
<evidence type="ECO:0000256" key="2">
    <source>
        <dbReference type="ARBA" id="ARBA00022475"/>
    </source>
</evidence>
<dbReference type="InterPro" id="IPR025857">
    <property type="entry name" value="MacB_PCD"/>
</dbReference>
<evidence type="ECO:0000313" key="10">
    <source>
        <dbReference type="Proteomes" id="UP000018872"/>
    </source>
</evidence>
<dbReference type="Pfam" id="PF02687">
    <property type="entry name" value="FtsX"/>
    <property type="match status" value="2"/>
</dbReference>
<keyword evidence="9" id="KW-0131">Cell cycle</keyword>
<evidence type="ECO:0000256" key="4">
    <source>
        <dbReference type="ARBA" id="ARBA00022989"/>
    </source>
</evidence>
<evidence type="ECO:0000259" key="7">
    <source>
        <dbReference type="Pfam" id="PF02687"/>
    </source>
</evidence>
<dbReference type="PANTHER" id="PTHR30572:SF18">
    <property type="entry name" value="ABC-TYPE MACROLIDE FAMILY EXPORT SYSTEM PERMEASE COMPONENT 2"/>
    <property type="match status" value="1"/>
</dbReference>
<dbReference type="EMBL" id="AYYC01000740">
    <property type="protein sequence ID" value="ETK03199.1"/>
    <property type="molecule type" value="Genomic_DNA"/>
</dbReference>
<reference evidence="9 10" key="1">
    <citation type="submission" date="2013-11" db="EMBL/GenBank/DDBJ databases">
        <title>Single cell genomics of uncultured Tannerella BU063 (oral taxon 286).</title>
        <authorList>
            <person name="Beall C.J."/>
            <person name="Campbell A.G."/>
            <person name="Griffen A.L."/>
            <person name="Podar M."/>
            <person name="Leys E.J."/>
        </authorList>
    </citation>
    <scope>NUCLEOTIDE SEQUENCE [LARGE SCALE GENOMIC DNA]</scope>
    <source>
        <strain evidence="9">Cell 5</strain>
    </source>
</reference>
<accession>W2C7L5</accession>
<protein>
    <submittedName>
        <fullName evidence="9">Cell division protein FtsX</fullName>
    </submittedName>
</protein>
<evidence type="ECO:0000256" key="5">
    <source>
        <dbReference type="ARBA" id="ARBA00023136"/>
    </source>
</evidence>
<evidence type="ECO:0000256" key="3">
    <source>
        <dbReference type="ARBA" id="ARBA00022692"/>
    </source>
</evidence>
<feature type="transmembrane region" description="Helical" evidence="6">
    <location>
        <begin position="286"/>
        <end position="308"/>
    </location>
</feature>
<dbReference type="GO" id="GO:0022857">
    <property type="term" value="F:transmembrane transporter activity"/>
    <property type="evidence" value="ECO:0007669"/>
    <property type="project" value="TreeGrafter"/>
</dbReference>
<feature type="domain" description="ABC3 transporter permease C-terminal" evidence="7">
    <location>
        <begin position="673"/>
        <end position="786"/>
    </location>
</feature>
<dbReference type="Proteomes" id="UP000018872">
    <property type="component" value="Unassembled WGS sequence"/>
</dbReference>
<feature type="domain" description="ABC3 transporter permease C-terminal" evidence="7">
    <location>
        <begin position="293"/>
        <end position="408"/>
    </location>
</feature>